<evidence type="ECO:0000313" key="2">
    <source>
        <dbReference type="Proteomes" id="UP000327085"/>
    </source>
</evidence>
<reference evidence="2" key="1">
    <citation type="journal article" date="2020" name="Plant J.">
        <title>Transposons played a major role in the diversification between the closely related almond and peach genomes: results from the almond genome sequence.</title>
        <authorList>
            <person name="Alioto T."/>
            <person name="Alexiou K.G."/>
            <person name="Bardil A."/>
            <person name="Barteri F."/>
            <person name="Castanera R."/>
            <person name="Cruz F."/>
            <person name="Dhingra A."/>
            <person name="Duval H."/>
            <person name="Fernandez I Marti A."/>
            <person name="Frias L."/>
            <person name="Galan B."/>
            <person name="Garcia J.L."/>
            <person name="Howad W."/>
            <person name="Gomez-Garrido J."/>
            <person name="Gut M."/>
            <person name="Julca I."/>
            <person name="Morata J."/>
            <person name="Puigdomenech P."/>
            <person name="Ribeca P."/>
            <person name="Rubio Cabetas M.J."/>
            <person name="Vlasova A."/>
            <person name="Wirthensohn M."/>
            <person name="Garcia-Mas J."/>
            <person name="Gabaldon T."/>
            <person name="Casacuberta J.M."/>
            <person name="Arus P."/>
        </authorList>
    </citation>
    <scope>NUCLEOTIDE SEQUENCE [LARGE SCALE GENOMIC DNA]</scope>
    <source>
        <strain evidence="2">cv. Texas</strain>
    </source>
</reference>
<evidence type="ECO:0000313" key="1">
    <source>
        <dbReference type="EMBL" id="VVA33519.1"/>
    </source>
</evidence>
<sequence>MEAINKIVKKMLKKKLGAAKGDWPEMLPEALSVINTLYRRSTRETLFFLAFGTKGVLLVEINAATYRMESYDPVENKAQRALNLDVIEKCYLQTTYPPILQLVRQTPIIQNRD</sequence>
<dbReference type="InterPro" id="IPR036397">
    <property type="entry name" value="RNaseH_sf"/>
</dbReference>
<dbReference type="Gene3D" id="3.30.420.10">
    <property type="entry name" value="Ribonuclease H-like superfamily/Ribonuclease H"/>
    <property type="match status" value="1"/>
</dbReference>
<dbReference type="Gramene" id="VVA33519">
    <property type="protein sequence ID" value="VVA33519"/>
    <property type="gene ID" value="Prudul26B028290"/>
</dbReference>
<name>A0A5E4G1A8_PRUDU</name>
<dbReference type="Proteomes" id="UP000327085">
    <property type="component" value="Chromosome 7"/>
</dbReference>
<organism evidence="1 2">
    <name type="scientific">Prunus dulcis</name>
    <name type="common">Almond</name>
    <name type="synonym">Amygdalus dulcis</name>
    <dbReference type="NCBI Taxonomy" id="3755"/>
    <lineage>
        <taxon>Eukaryota</taxon>
        <taxon>Viridiplantae</taxon>
        <taxon>Streptophyta</taxon>
        <taxon>Embryophyta</taxon>
        <taxon>Tracheophyta</taxon>
        <taxon>Spermatophyta</taxon>
        <taxon>Magnoliopsida</taxon>
        <taxon>eudicotyledons</taxon>
        <taxon>Gunneridae</taxon>
        <taxon>Pentapetalae</taxon>
        <taxon>rosids</taxon>
        <taxon>fabids</taxon>
        <taxon>Rosales</taxon>
        <taxon>Rosaceae</taxon>
        <taxon>Amygdaloideae</taxon>
        <taxon>Amygdaleae</taxon>
        <taxon>Prunus</taxon>
    </lineage>
</organism>
<dbReference type="InParanoid" id="A0A5E4G1A8"/>
<dbReference type="EMBL" id="CABIKO010000291">
    <property type="protein sequence ID" value="VVA33519.1"/>
    <property type="molecule type" value="Genomic_DNA"/>
</dbReference>
<accession>A0A5E4G1A8</accession>
<dbReference type="PANTHER" id="PTHR48475">
    <property type="entry name" value="RIBONUCLEASE H"/>
    <property type="match status" value="1"/>
</dbReference>
<dbReference type="GO" id="GO:0003676">
    <property type="term" value="F:nucleic acid binding"/>
    <property type="evidence" value="ECO:0007669"/>
    <property type="project" value="InterPro"/>
</dbReference>
<dbReference type="AlphaFoldDB" id="A0A5E4G1A8"/>
<gene>
    <name evidence="1" type="ORF">ALMOND_2B028290</name>
</gene>
<protein>
    <submittedName>
        <fullName evidence="1">PREDICTED: Transposon Ty3-I Gag-Pol poly</fullName>
    </submittedName>
</protein>
<dbReference type="PANTHER" id="PTHR48475:SF2">
    <property type="entry name" value="RIBONUCLEASE H"/>
    <property type="match status" value="1"/>
</dbReference>
<proteinExistence type="predicted"/>